<protein>
    <submittedName>
        <fullName evidence="2">Uncharacterized protein</fullName>
    </submittedName>
</protein>
<evidence type="ECO:0000256" key="1">
    <source>
        <dbReference type="SAM" id="SignalP"/>
    </source>
</evidence>
<dbReference type="Proteomes" id="UP000008063">
    <property type="component" value="Unassembled WGS sequence"/>
</dbReference>
<feature type="chain" id="PRO_5003382371" evidence="1">
    <location>
        <begin position="17"/>
        <end position="69"/>
    </location>
</feature>
<feature type="signal peptide" evidence="1">
    <location>
        <begin position="1"/>
        <end position="16"/>
    </location>
</feature>
<organism evidence="3">
    <name type="scientific">Serpula lacrymans var. lacrymans (strain S7.3)</name>
    <name type="common">Dry rot fungus</name>
    <dbReference type="NCBI Taxonomy" id="936435"/>
    <lineage>
        <taxon>Eukaryota</taxon>
        <taxon>Fungi</taxon>
        <taxon>Dikarya</taxon>
        <taxon>Basidiomycota</taxon>
        <taxon>Agaricomycotina</taxon>
        <taxon>Agaricomycetes</taxon>
        <taxon>Agaricomycetidae</taxon>
        <taxon>Boletales</taxon>
        <taxon>Coniophorineae</taxon>
        <taxon>Serpulaceae</taxon>
        <taxon>Serpula</taxon>
    </lineage>
</organism>
<dbReference type="InParanoid" id="F8Q0G8"/>
<keyword evidence="3" id="KW-1185">Reference proteome</keyword>
<evidence type="ECO:0000313" key="2">
    <source>
        <dbReference type="EMBL" id="EGN97797.1"/>
    </source>
</evidence>
<accession>F8Q0G8</accession>
<evidence type="ECO:0000313" key="3">
    <source>
        <dbReference type="Proteomes" id="UP000008063"/>
    </source>
</evidence>
<dbReference type="EMBL" id="GL945481">
    <property type="protein sequence ID" value="EGN97797.1"/>
    <property type="molecule type" value="Genomic_DNA"/>
</dbReference>
<reference evidence="3" key="1">
    <citation type="journal article" date="2011" name="Science">
        <title>The plant cell wall-decomposing machinery underlies the functional diversity of forest fungi.</title>
        <authorList>
            <person name="Eastwood D.C."/>
            <person name="Floudas D."/>
            <person name="Binder M."/>
            <person name="Majcherczyk A."/>
            <person name="Schneider P."/>
            <person name="Aerts A."/>
            <person name="Asiegbu F.O."/>
            <person name="Baker S.E."/>
            <person name="Barry K."/>
            <person name="Bendiksby M."/>
            <person name="Blumentritt M."/>
            <person name="Coutinho P.M."/>
            <person name="Cullen D."/>
            <person name="de Vries R.P."/>
            <person name="Gathman A."/>
            <person name="Goodell B."/>
            <person name="Henrissat B."/>
            <person name="Ihrmark K."/>
            <person name="Kauserud H."/>
            <person name="Kohler A."/>
            <person name="LaButti K."/>
            <person name="Lapidus A."/>
            <person name="Lavin J.L."/>
            <person name="Lee Y.-H."/>
            <person name="Lindquist E."/>
            <person name="Lilly W."/>
            <person name="Lucas S."/>
            <person name="Morin E."/>
            <person name="Murat C."/>
            <person name="Oguiza J.A."/>
            <person name="Park J."/>
            <person name="Pisabarro A.G."/>
            <person name="Riley R."/>
            <person name="Rosling A."/>
            <person name="Salamov A."/>
            <person name="Schmidt O."/>
            <person name="Schmutz J."/>
            <person name="Skrede I."/>
            <person name="Stenlid J."/>
            <person name="Wiebenga A."/>
            <person name="Xie X."/>
            <person name="Kuees U."/>
            <person name="Hibbett D.S."/>
            <person name="Hoffmeister D."/>
            <person name="Hoegberg N."/>
            <person name="Martin F."/>
            <person name="Grigoriev I.V."/>
            <person name="Watkinson S.C."/>
        </authorList>
    </citation>
    <scope>NUCLEOTIDE SEQUENCE [LARGE SCALE GENOMIC DNA]</scope>
    <source>
        <strain evidence="3">strain S7.3</strain>
    </source>
</reference>
<dbReference type="HOGENOM" id="CLU_2777498_0_0_1"/>
<name>F8Q0G8_SERL3</name>
<dbReference type="AlphaFoldDB" id="F8Q0G8"/>
<keyword evidence="1" id="KW-0732">Signal</keyword>
<sequence>MLFMLNCSVCLPCFDAFQPSVWPLELNLYMLSDVLYDDNQWQPTGESSLWDAAEGHQDRIQTSLRIFRR</sequence>
<gene>
    <name evidence="2" type="ORF">SERLA73DRAFT_182546</name>
</gene>
<proteinExistence type="predicted"/>